<feature type="region of interest" description="Disordered" evidence="1">
    <location>
        <begin position="99"/>
        <end position="167"/>
    </location>
</feature>
<protein>
    <recommendedName>
        <fullName evidence="2">DUF7924 domain-containing protein</fullName>
    </recommendedName>
</protein>
<evidence type="ECO:0000313" key="3">
    <source>
        <dbReference type="EMBL" id="KIW58741.1"/>
    </source>
</evidence>
<feature type="compositionally biased region" description="Polar residues" evidence="1">
    <location>
        <begin position="333"/>
        <end position="342"/>
    </location>
</feature>
<gene>
    <name evidence="3" type="ORF">PV05_03239</name>
</gene>
<feature type="compositionally biased region" description="Polar residues" evidence="1">
    <location>
        <begin position="114"/>
        <end position="128"/>
    </location>
</feature>
<reference evidence="3 4" key="1">
    <citation type="submission" date="2015-01" db="EMBL/GenBank/DDBJ databases">
        <title>The Genome Sequence of Exophiala xenobiotica CBS118157.</title>
        <authorList>
            <consortium name="The Broad Institute Genomics Platform"/>
            <person name="Cuomo C."/>
            <person name="de Hoog S."/>
            <person name="Gorbushina A."/>
            <person name="Stielow B."/>
            <person name="Teixiera M."/>
            <person name="Abouelleil A."/>
            <person name="Chapman S.B."/>
            <person name="Priest M."/>
            <person name="Young S.K."/>
            <person name="Wortman J."/>
            <person name="Nusbaum C."/>
            <person name="Birren B."/>
        </authorList>
    </citation>
    <scope>NUCLEOTIDE SEQUENCE [LARGE SCALE GENOMIC DNA]</scope>
    <source>
        <strain evidence="3 4">CBS 118157</strain>
    </source>
</reference>
<dbReference type="InterPro" id="IPR057684">
    <property type="entry name" value="DUF7924"/>
</dbReference>
<feature type="domain" description="DUF7924" evidence="2">
    <location>
        <begin position="385"/>
        <end position="556"/>
    </location>
</feature>
<feature type="compositionally biased region" description="Basic and acidic residues" evidence="1">
    <location>
        <begin position="197"/>
        <end position="207"/>
    </location>
</feature>
<dbReference type="EMBL" id="KN847318">
    <property type="protein sequence ID" value="KIW58741.1"/>
    <property type="molecule type" value="Genomic_DNA"/>
</dbReference>
<dbReference type="Pfam" id="PF25545">
    <property type="entry name" value="DUF7924"/>
    <property type="match status" value="1"/>
</dbReference>
<proteinExistence type="predicted"/>
<evidence type="ECO:0000259" key="2">
    <source>
        <dbReference type="Pfam" id="PF25545"/>
    </source>
</evidence>
<dbReference type="AlphaFoldDB" id="A0A0D2C1U5"/>
<feature type="region of interest" description="Disordered" evidence="1">
    <location>
        <begin position="332"/>
        <end position="357"/>
    </location>
</feature>
<dbReference type="HOGENOM" id="CLU_473291_0_0_1"/>
<dbReference type="RefSeq" id="XP_013319325.1">
    <property type="nucleotide sequence ID" value="XM_013463871.1"/>
</dbReference>
<feature type="region of interest" description="Disordered" evidence="1">
    <location>
        <begin position="182"/>
        <end position="211"/>
    </location>
</feature>
<keyword evidence="4" id="KW-1185">Reference proteome</keyword>
<evidence type="ECO:0000313" key="4">
    <source>
        <dbReference type="Proteomes" id="UP000054342"/>
    </source>
</evidence>
<sequence>MSSPVDIAAGAAKRDTRRLRRGHNTPGPQLVRPTRSSRTPRQSAHNEDTGKLSAGVKSRKVATSSKDFLIPAACSLDTAFLDPTPSRRITRAFSKSVQAQLTPSLDTPAADPLPTQSVQPASTATGSPTAPPQPTRTKHKHESIEEEPVRRRRERSQSVAELPPSKDLLTWQNLEKLNIETASKTSDGMAGTKRSHSLRESTAELKPETASMSLPRSSLTLANYRLMSLDRARIVVQHRGIPEHLMHRVNAIIQPKLDKDQESLVFYVADNLCKQFPNVLEDAAREDDCVELLYQALNLMNGMLYDEAFALPRKADWDPALKPKAQRMFYMSNPPNQSLNDTGDSHDRPHKRQRVGASYVSSKISDATMMPLPPRPSKPDNNYVKTARPDITIGFFHHVVTKKLLSLGVNELAAKELLKDLQYQGELMSSPTRPALHVRFPSLVVEGKAYATGKSMYEAENQAAGSGSSMLAMQGHLAELTERYSPGSYENKEPLAFSVTHEGPLMLLWVHYITSLEDARFYNMHALGVCHTTMQSNTREFFMALAGVMRWASTEFLDDVAAQLFLVWKAANGQTI</sequence>
<feature type="region of interest" description="Disordered" evidence="1">
    <location>
        <begin position="1"/>
        <end position="62"/>
    </location>
</feature>
<name>A0A0D2C1U5_9EURO</name>
<feature type="compositionally biased region" description="Low complexity" evidence="1">
    <location>
        <begin position="32"/>
        <end position="41"/>
    </location>
</feature>
<dbReference type="STRING" id="348802.A0A0D2C1U5"/>
<accession>A0A0D2C1U5</accession>
<organism evidence="3 4">
    <name type="scientific">Exophiala xenobiotica</name>
    <dbReference type="NCBI Taxonomy" id="348802"/>
    <lineage>
        <taxon>Eukaryota</taxon>
        <taxon>Fungi</taxon>
        <taxon>Dikarya</taxon>
        <taxon>Ascomycota</taxon>
        <taxon>Pezizomycotina</taxon>
        <taxon>Eurotiomycetes</taxon>
        <taxon>Chaetothyriomycetidae</taxon>
        <taxon>Chaetothyriales</taxon>
        <taxon>Herpotrichiellaceae</taxon>
        <taxon>Exophiala</taxon>
    </lineage>
</organism>
<dbReference type="OrthoDB" id="5372703at2759"/>
<dbReference type="GeneID" id="25325147"/>
<evidence type="ECO:0000256" key="1">
    <source>
        <dbReference type="SAM" id="MobiDB-lite"/>
    </source>
</evidence>
<dbReference type="Proteomes" id="UP000054342">
    <property type="component" value="Unassembled WGS sequence"/>
</dbReference>